<dbReference type="Proteomes" id="UP000756921">
    <property type="component" value="Unassembled WGS sequence"/>
</dbReference>
<protein>
    <submittedName>
        <fullName evidence="2">Uncharacterized protein</fullName>
    </submittedName>
</protein>
<reference evidence="2" key="1">
    <citation type="journal article" date="2020" name="Mol. Plant Microbe Interact.">
        <title>Genome Sequence of the Biocontrol Agent Coniothyrium minitans strain Conio (IMI 134523).</title>
        <authorList>
            <person name="Patel D."/>
            <person name="Shittu T.A."/>
            <person name="Baroncelli R."/>
            <person name="Muthumeenakshi S."/>
            <person name="Osborne T.H."/>
            <person name="Janganan T.K."/>
            <person name="Sreenivasaprasad S."/>
        </authorList>
    </citation>
    <scope>NUCLEOTIDE SEQUENCE</scope>
    <source>
        <strain evidence="2">Conio</strain>
    </source>
</reference>
<gene>
    <name evidence="2" type="ORF">PMIN01_01309</name>
</gene>
<feature type="region of interest" description="Disordered" evidence="1">
    <location>
        <begin position="122"/>
        <end position="202"/>
    </location>
</feature>
<organism evidence="2 3">
    <name type="scientific">Paraphaeosphaeria minitans</name>
    <dbReference type="NCBI Taxonomy" id="565426"/>
    <lineage>
        <taxon>Eukaryota</taxon>
        <taxon>Fungi</taxon>
        <taxon>Dikarya</taxon>
        <taxon>Ascomycota</taxon>
        <taxon>Pezizomycotina</taxon>
        <taxon>Dothideomycetes</taxon>
        <taxon>Pleosporomycetidae</taxon>
        <taxon>Pleosporales</taxon>
        <taxon>Massarineae</taxon>
        <taxon>Didymosphaeriaceae</taxon>
        <taxon>Paraphaeosphaeria</taxon>
    </lineage>
</organism>
<feature type="compositionally biased region" description="Polar residues" evidence="1">
    <location>
        <begin position="158"/>
        <end position="169"/>
    </location>
</feature>
<sequence>MQTVRVVLRVPRLCRGRAVVVYGIAEHLLPGGRVTWVGAGAGAGAGARGCRERIVQQQRSQHKPQGPSPTKQPAQCPPLATARLASEIDTVDMFDTLDTRSPRMADVIPVPYRTGCDLCANGPERTKHGRPARLQEATCATSKPPNAPGGPRLESLDDSQPSPRDSVATNGLLEEPVHTTSQCQHVSQASHQQSTHSPSASA</sequence>
<comment type="caution">
    <text evidence="2">The sequence shown here is derived from an EMBL/GenBank/DDBJ whole genome shotgun (WGS) entry which is preliminary data.</text>
</comment>
<dbReference type="AlphaFoldDB" id="A0A9P6GWF1"/>
<evidence type="ECO:0000313" key="3">
    <source>
        <dbReference type="Proteomes" id="UP000756921"/>
    </source>
</evidence>
<evidence type="ECO:0000256" key="1">
    <source>
        <dbReference type="SAM" id="MobiDB-lite"/>
    </source>
</evidence>
<proteinExistence type="predicted"/>
<evidence type="ECO:0000313" key="2">
    <source>
        <dbReference type="EMBL" id="KAF9741770.1"/>
    </source>
</evidence>
<feature type="region of interest" description="Disordered" evidence="1">
    <location>
        <begin position="56"/>
        <end position="76"/>
    </location>
</feature>
<name>A0A9P6GWF1_9PLEO</name>
<keyword evidence="3" id="KW-1185">Reference proteome</keyword>
<accession>A0A9P6GWF1</accession>
<feature type="compositionally biased region" description="Polar residues" evidence="1">
    <location>
        <begin position="178"/>
        <end position="202"/>
    </location>
</feature>
<dbReference type="EMBL" id="WJXW01000001">
    <property type="protein sequence ID" value="KAF9741770.1"/>
    <property type="molecule type" value="Genomic_DNA"/>
</dbReference>